<keyword evidence="5" id="KW-0498">Mitosis</keyword>
<evidence type="ECO:0000256" key="2">
    <source>
        <dbReference type="ARBA" id="ARBA00009549"/>
    </source>
</evidence>
<evidence type="ECO:0000256" key="6">
    <source>
        <dbReference type="SAM" id="MobiDB-lite"/>
    </source>
</evidence>
<dbReference type="GO" id="GO:0051301">
    <property type="term" value="P:cell division"/>
    <property type="evidence" value="ECO:0007669"/>
    <property type="project" value="UniProtKB-KW"/>
</dbReference>
<comment type="similarity">
    <text evidence="2">Belongs to the CLASP family.</text>
</comment>
<dbReference type="InterPro" id="IPR016024">
    <property type="entry name" value="ARM-type_fold"/>
</dbReference>
<protein>
    <recommendedName>
        <fullName evidence="7">CLASP N-terminal domain-containing protein</fullName>
    </recommendedName>
</protein>
<evidence type="ECO:0000256" key="4">
    <source>
        <dbReference type="ARBA" id="ARBA00022701"/>
    </source>
</evidence>
<dbReference type="Gene3D" id="1.25.10.10">
    <property type="entry name" value="Leucine-rich Repeat Variant"/>
    <property type="match status" value="1"/>
</dbReference>
<evidence type="ECO:0000313" key="9">
    <source>
        <dbReference type="Proteomes" id="UP000646827"/>
    </source>
</evidence>
<dbReference type="PANTHER" id="PTHR21567:SF9">
    <property type="entry name" value="CLIP-ASSOCIATING PROTEIN"/>
    <property type="match status" value="1"/>
</dbReference>
<comment type="caution">
    <text evidence="8">The sequence shown here is derived from an EMBL/GenBank/DDBJ whole genome shotgun (WGS) entry which is preliminary data.</text>
</comment>
<keyword evidence="9" id="KW-1185">Reference proteome</keyword>
<feature type="region of interest" description="Disordered" evidence="6">
    <location>
        <begin position="393"/>
        <end position="420"/>
    </location>
</feature>
<dbReference type="Pfam" id="PF12348">
    <property type="entry name" value="CLASP_N"/>
    <property type="match status" value="1"/>
</dbReference>
<feature type="domain" description="CLASP N-terminal" evidence="7">
    <location>
        <begin position="17"/>
        <end position="242"/>
    </location>
</feature>
<gene>
    <name evidence="8" type="ORF">INT45_007198</name>
</gene>
<dbReference type="AlphaFoldDB" id="A0A8H7S5X9"/>
<dbReference type="InterPro" id="IPR024395">
    <property type="entry name" value="CLASP_N_dom"/>
</dbReference>
<evidence type="ECO:0000256" key="5">
    <source>
        <dbReference type="ARBA" id="ARBA00022776"/>
    </source>
</evidence>
<evidence type="ECO:0000256" key="1">
    <source>
        <dbReference type="ARBA" id="ARBA00004186"/>
    </source>
</evidence>
<dbReference type="GO" id="GO:0005819">
    <property type="term" value="C:spindle"/>
    <property type="evidence" value="ECO:0007669"/>
    <property type="project" value="UniProtKB-SubCell"/>
</dbReference>
<keyword evidence="5" id="KW-0131">Cell cycle</keyword>
<dbReference type="Proteomes" id="UP000646827">
    <property type="component" value="Unassembled WGS sequence"/>
</dbReference>
<accession>A0A8H7S5X9</accession>
<evidence type="ECO:0000259" key="7">
    <source>
        <dbReference type="Pfam" id="PF12348"/>
    </source>
</evidence>
<proteinExistence type="inferred from homology"/>
<evidence type="ECO:0000313" key="8">
    <source>
        <dbReference type="EMBL" id="KAG2222181.1"/>
    </source>
</evidence>
<feature type="compositionally biased region" description="Polar residues" evidence="6">
    <location>
        <begin position="332"/>
        <end position="343"/>
    </location>
</feature>
<dbReference type="GO" id="GO:0000226">
    <property type="term" value="P:microtubule cytoskeleton organization"/>
    <property type="evidence" value="ECO:0007669"/>
    <property type="project" value="TreeGrafter"/>
</dbReference>
<dbReference type="EMBL" id="JAEPRB010000090">
    <property type="protein sequence ID" value="KAG2222181.1"/>
    <property type="molecule type" value="Genomic_DNA"/>
</dbReference>
<keyword evidence="4" id="KW-0493">Microtubule</keyword>
<dbReference type="OrthoDB" id="46159at2759"/>
<dbReference type="GO" id="GO:0000278">
    <property type="term" value="P:mitotic cell cycle"/>
    <property type="evidence" value="ECO:0007669"/>
    <property type="project" value="UniProtKB-ARBA"/>
</dbReference>
<feature type="compositionally biased region" description="Polar residues" evidence="6">
    <location>
        <begin position="297"/>
        <end position="324"/>
    </location>
</feature>
<comment type="subcellular location">
    <subcellularLocation>
        <location evidence="1">Cytoplasm</location>
        <location evidence="1">Cytoskeleton</location>
        <location evidence="1">Spindle</location>
    </subcellularLocation>
</comment>
<evidence type="ECO:0000256" key="3">
    <source>
        <dbReference type="ARBA" id="ARBA00022618"/>
    </source>
</evidence>
<dbReference type="InterPro" id="IPR011989">
    <property type="entry name" value="ARM-like"/>
</dbReference>
<keyword evidence="3" id="KW-0132">Cell division</keyword>
<organism evidence="8 9">
    <name type="scientific">Circinella minor</name>
    <dbReference type="NCBI Taxonomy" id="1195481"/>
    <lineage>
        <taxon>Eukaryota</taxon>
        <taxon>Fungi</taxon>
        <taxon>Fungi incertae sedis</taxon>
        <taxon>Mucoromycota</taxon>
        <taxon>Mucoromycotina</taxon>
        <taxon>Mucoromycetes</taxon>
        <taxon>Mucorales</taxon>
        <taxon>Lichtheimiaceae</taxon>
        <taxon>Circinella</taxon>
    </lineage>
</organism>
<reference evidence="8 9" key="1">
    <citation type="submission" date="2020-12" db="EMBL/GenBank/DDBJ databases">
        <title>Metabolic potential, ecology and presence of endohyphal bacteria is reflected in genomic diversity of Mucoromycotina.</title>
        <authorList>
            <person name="Muszewska A."/>
            <person name="Okrasinska A."/>
            <person name="Steczkiewicz K."/>
            <person name="Drgas O."/>
            <person name="Orlowska M."/>
            <person name="Perlinska-Lenart U."/>
            <person name="Aleksandrzak-Piekarczyk T."/>
            <person name="Szatraj K."/>
            <person name="Zielenkiewicz U."/>
            <person name="Pilsyk S."/>
            <person name="Malc E."/>
            <person name="Mieczkowski P."/>
            <person name="Kruszewska J.S."/>
            <person name="Biernat P."/>
            <person name="Pawlowska J."/>
        </authorList>
    </citation>
    <scope>NUCLEOTIDE SEQUENCE [LARGE SCALE GENOMIC DNA]</scope>
    <source>
        <strain evidence="8 9">CBS 142.35</strain>
    </source>
</reference>
<dbReference type="GO" id="GO:0008017">
    <property type="term" value="F:microtubule binding"/>
    <property type="evidence" value="ECO:0007669"/>
    <property type="project" value="TreeGrafter"/>
</dbReference>
<sequence length="463" mass="51596">MEIYPKKSIRIGSKAELDKEMRRVQRLFKKGETEETWELINLALKNMSVWTVEDKAYEYEGFVEHLKILQRPLIKILTTERTRLMGTATDFLKSLSQAMQRDYEVHVHDLFAPTLLRMFARTNKVMLTRTLECYKTIIDHAKLPKMIPKFAILLKSKKEPSKSVRQCIAACLDKLIDINAQDNTITEEQQELIEDAIRTTAMDSAPEVRLAIRCCYKTYCTKFPASVSEFEDKLPADIKKYLNASSKPSKLTRTNSRSSLSSITSSTSSSSKPNNTITEAKTNTIKTTTTTTKMMTGSLSSNRVSKNFTRPASKSRYSAPQLSTVKLPAVQRPNSSVSASLSTKKPEMPNNMKNGSILLSKPASASTRTRKVGSAIQNNSSSIKTSGGLAQLMRATTSSSQKLKPKSNDKGTVNGRRPIQKTFTLGGMKPVRPVMKRLASSIPNGVENKHPAKKQKIGEEATT</sequence>
<feature type="compositionally biased region" description="Low complexity" evidence="6">
    <location>
        <begin position="249"/>
        <end position="296"/>
    </location>
</feature>
<feature type="region of interest" description="Disordered" evidence="6">
    <location>
        <begin position="440"/>
        <end position="463"/>
    </location>
</feature>
<dbReference type="SUPFAM" id="SSF48371">
    <property type="entry name" value="ARM repeat"/>
    <property type="match status" value="1"/>
</dbReference>
<dbReference type="GO" id="GO:0005881">
    <property type="term" value="C:cytoplasmic microtubule"/>
    <property type="evidence" value="ECO:0007669"/>
    <property type="project" value="TreeGrafter"/>
</dbReference>
<name>A0A8H7S5X9_9FUNG</name>
<feature type="region of interest" description="Disordered" evidence="6">
    <location>
        <begin position="246"/>
        <end position="357"/>
    </location>
</feature>
<dbReference type="PANTHER" id="PTHR21567">
    <property type="entry name" value="CLASP"/>
    <property type="match status" value="1"/>
</dbReference>